<dbReference type="GO" id="GO:0005737">
    <property type="term" value="C:cytoplasm"/>
    <property type="evidence" value="ECO:0007669"/>
    <property type="project" value="TreeGrafter"/>
</dbReference>
<dbReference type="PANTHER" id="PTHR11943:SF1">
    <property type="entry name" value="GALACTOSE-1-PHOSPHATE URIDYLYLTRANSFERASE"/>
    <property type="match status" value="1"/>
</dbReference>
<evidence type="ECO:0000259" key="19">
    <source>
        <dbReference type="Pfam" id="PF02744"/>
    </source>
</evidence>
<evidence type="ECO:0000256" key="9">
    <source>
        <dbReference type="ARBA" id="ARBA00022723"/>
    </source>
</evidence>
<dbReference type="InterPro" id="IPR019779">
    <property type="entry name" value="GalP_UDPtransf1_His-AS"/>
</dbReference>
<evidence type="ECO:0000256" key="16">
    <source>
        <dbReference type="PIRSR" id="PIRSR000808-4"/>
    </source>
</evidence>
<evidence type="ECO:0000256" key="5">
    <source>
        <dbReference type="ARBA" id="ARBA00012384"/>
    </source>
</evidence>
<feature type="binding site" evidence="15">
    <location>
        <position position="121"/>
    </location>
    <ligand>
        <name>Zn(2+)</name>
        <dbReference type="ChEBI" id="CHEBI:29105"/>
    </ligand>
</feature>
<comment type="cofactor">
    <cofactor evidence="16">
        <name>Fe cation</name>
        <dbReference type="ChEBI" id="CHEBI:24875"/>
    </cofactor>
    <text evidence="16">Binds 1 Fe cation per subunit.</text>
</comment>
<comment type="cofactor">
    <cofactor evidence="15">
        <name>Zn(2+)</name>
        <dbReference type="ChEBI" id="CHEBI:29105"/>
    </cofactor>
    <text evidence="15">Binds 1 zinc ion per subunit.</text>
</comment>
<dbReference type="UniPathway" id="UPA00214"/>
<feature type="domain" description="Galactose-1-phosphate uridyl transferase N-terminal" evidence="18">
    <location>
        <begin position="8"/>
        <end position="209"/>
    </location>
</feature>
<feature type="domain" description="Galactose-1-phosphate uridyl transferase C-terminal" evidence="19">
    <location>
        <begin position="216"/>
        <end position="374"/>
    </location>
</feature>
<keyword evidence="7 17" id="KW-0808">Transferase</keyword>
<dbReference type="Pfam" id="PF01087">
    <property type="entry name" value="GalP_UDP_transf"/>
    <property type="match status" value="1"/>
</dbReference>
<dbReference type="InterPro" id="IPR001937">
    <property type="entry name" value="GalP_UDPtransf1"/>
</dbReference>
<evidence type="ECO:0000313" key="21">
    <source>
        <dbReference type="Proteomes" id="UP000800096"/>
    </source>
</evidence>
<feature type="binding site" evidence="16">
    <location>
        <position position="334"/>
    </location>
    <ligand>
        <name>Fe cation</name>
        <dbReference type="ChEBI" id="CHEBI:24875"/>
    </ligand>
</feature>
<evidence type="ECO:0000256" key="4">
    <source>
        <dbReference type="ARBA" id="ARBA00011738"/>
    </source>
</evidence>
<name>A0A6A5QCY4_AMPQU</name>
<dbReference type="NCBIfam" id="TIGR00209">
    <property type="entry name" value="galT_1"/>
    <property type="match status" value="1"/>
</dbReference>
<organism evidence="20 21">
    <name type="scientific">Ampelomyces quisqualis</name>
    <name type="common">Powdery mildew agent</name>
    <dbReference type="NCBI Taxonomy" id="50730"/>
    <lineage>
        <taxon>Eukaryota</taxon>
        <taxon>Fungi</taxon>
        <taxon>Dikarya</taxon>
        <taxon>Ascomycota</taxon>
        <taxon>Pezizomycotina</taxon>
        <taxon>Dothideomycetes</taxon>
        <taxon>Pleosporomycetidae</taxon>
        <taxon>Pleosporales</taxon>
        <taxon>Pleosporineae</taxon>
        <taxon>Phaeosphaeriaceae</taxon>
        <taxon>Ampelomyces</taxon>
    </lineage>
</organism>
<feature type="binding site" evidence="15">
    <location>
        <position position="55"/>
    </location>
    <ligand>
        <name>Zn(2+)</name>
        <dbReference type="ChEBI" id="CHEBI:29105"/>
    </ligand>
</feature>
<evidence type="ECO:0000256" key="8">
    <source>
        <dbReference type="ARBA" id="ARBA00022695"/>
    </source>
</evidence>
<dbReference type="EMBL" id="ML979139">
    <property type="protein sequence ID" value="KAF1913192.1"/>
    <property type="molecule type" value="Genomic_DNA"/>
</dbReference>
<feature type="binding site" evidence="15">
    <location>
        <position position="197"/>
    </location>
    <ligand>
        <name>Zn(2+)</name>
        <dbReference type="ChEBI" id="CHEBI:29105"/>
    </ligand>
</feature>
<keyword evidence="12 17" id="KW-0299">Galactose metabolism</keyword>
<evidence type="ECO:0000256" key="12">
    <source>
        <dbReference type="ARBA" id="ARBA00023144"/>
    </source>
</evidence>
<gene>
    <name evidence="20" type="ORF">BDU57DRAFT_347288</name>
</gene>
<evidence type="ECO:0000256" key="10">
    <source>
        <dbReference type="ARBA" id="ARBA00022833"/>
    </source>
</evidence>
<dbReference type="AlphaFoldDB" id="A0A6A5QCY4"/>
<reference evidence="20" key="1">
    <citation type="journal article" date="2020" name="Stud. Mycol.">
        <title>101 Dothideomycetes genomes: a test case for predicting lifestyles and emergence of pathogens.</title>
        <authorList>
            <person name="Haridas S."/>
            <person name="Albert R."/>
            <person name="Binder M."/>
            <person name="Bloem J."/>
            <person name="Labutti K."/>
            <person name="Salamov A."/>
            <person name="Andreopoulos B."/>
            <person name="Baker S."/>
            <person name="Barry K."/>
            <person name="Bills G."/>
            <person name="Bluhm B."/>
            <person name="Cannon C."/>
            <person name="Castanera R."/>
            <person name="Culley D."/>
            <person name="Daum C."/>
            <person name="Ezra D."/>
            <person name="Gonzalez J."/>
            <person name="Henrissat B."/>
            <person name="Kuo A."/>
            <person name="Liang C."/>
            <person name="Lipzen A."/>
            <person name="Lutzoni F."/>
            <person name="Magnuson J."/>
            <person name="Mondo S."/>
            <person name="Nolan M."/>
            <person name="Ohm R."/>
            <person name="Pangilinan J."/>
            <person name="Park H.-J."/>
            <person name="Ramirez L."/>
            <person name="Alfaro M."/>
            <person name="Sun H."/>
            <person name="Tritt A."/>
            <person name="Yoshinaga Y."/>
            <person name="Zwiers L.-H."/>
            <person name="Turgeon B."/>
            <person name="Goodwin S."/>
            <person name="Spatafora J."/>
            <person name="Crous P."/>
            <person name="Grigoriev I."/>
        </authorList>
    </citation>
    <scope>NUCLEOTIDE SEQUENCE</scope>
    <source>
        <strain evidence="20">HMLAC05119</strain>
    </source>
</reference>
<feature type="binding site" evidence="16">
    <location>
        <position position="215"/>
    </location>
    <ligand>
        <name>Fe cation</name>
        <dbReference type="ChEBI" id="CHEBI:24875"/>
    </ligand>
</feature>
<comment type="similarity">
    <text evidence="3 17">Belongs to the galactose-1-phosphate uridylyltransferase type 1 family.</text>
</comment>
<evidence type="ECO:0000256" key="15">
    <source>
        <dbReference type="PIRSR" id="PIRSR000808-3"/>
    </source>
</evidence>
<feature type="active site" description="Tele-UMP-histidine intermediate" evidence="14">
    <location>
        <position position="199"/>
    </location>
</feature>
<evidence type="ECO:0000256" key="7">
    <source>
        <dbReference type="ARBA" id="ARBA00022679"/>
    </source>
</evidence>
<keyword evidence="8 17" id="KW-0548">Nucleotidyltransferase</keyword>
<sequence>MADPILNDISHRRFNLLRGSWILVSPHRTKRPWQGMQESPSKTTLPQYDDGCYLCPGNTRANGEHNPEFQHTFVFVNDYSAVMEEQAEYQPHAKDGCLASRLLRAEAVTGKCYVICFSPSHNLTLADMTPAQIVPIIETWTNIYTAHLDPKSVLAKLAATMEIPPLSQDALSPPSAQYRYMQVFENKGTTMGCSNPHPHGQIWTTTSLPEEPGAELQQLMKYRREQNGAHMLVDYAQLESQEKTRTVFENEGFWAGVPYWGVWPFEILLTSKQHKRALVEFTKEERAQLAECIAEVTRRYDNLFETQFPYSMGLHQAPLSGTSEEIECSHFHIHFYPPLLRSATIRKYQVGYEMLAEPQRDITPEQAAERLRECGGELYRKQLERSAKLNGVNGVNGANGNHTAT</sequence>
<dbReference type="Pfam" id="PF02744">
    <property type="entry name" value="GalP_UDP_tr_C"/>
    <property type="match status" value="1"/>
</dbReference>
<accession>A0A6A5QCY4</accession>
<evidence type="ECO:0000256" key="14">
    <source>
        <dbReference type="PIRSR" id="PIRSR000808-1"/>
    </source>
</evidence>
<evidence type="ECO:0000313" key="20">
    <source>
        <dbReference type="EMBL" id="KAF1913192.1"/>
    </source>
</evidence>
<protein>
    <recommendedName>
        <fullName evidence="6 17">Galactose-1-phosphate uridylyltransferase</fullName>
        <ecNumber evidence="5 17">2.7.7.12</ecNumber>
    </recommendedName>
</protein>
<dbReference type="Gene3D" id="3.30.428.10">
    <property type="entry name" value="HIT-like"/>
    <property type="match status" value="2"/>
</dbReference>
<keyword evidence="9 15" id="KW-0479">Metal-binding</keyword>
<dbReference type="FunFam" id="3.30.428.10:FF:000001">
    <property type="entry name" value="Galactose-1-phosphate uridylyltransferase"/>
    <property type="match status" value="1"/>
</dbReference>
<dbReference type="PIRSF" id="PIRSF000808">
    <property type="entry name" value="GalT"/>
    <property type="match status" value="1"/>
</dbReference>
<dbReference type="InterPro" id="IPR005849">
    <property type="entry name" value="GalP_Utransf_N"/>
</dbReference>
<dbReference type="EC" id="2.7.7.12" evidence="5 17"/>
<evidence type="ECO:0000256" key="6">
    <source>
        <dbReference type="ARBA" id="ARBA00016340"/>
    </source>
</evidence>
<comment type="subunit">
    <text evidence="4">Homodimer.</text>
</comment>
<keyword evidence="11 16" id="KW-0408">Iron</keyword>
<evidence type="ECO:0000256" key="3">
    <source>
        <dbReference type="ARBA" id="ARBA00010951"/>
    </source>
</evidence>
<dbReference type="PROSITE" id="PS00117">
    <property type="entry name" value="GAL_P_UDP_TRANSF_I"/>
    <property type="match status" value="1"/>
</dbReference>
<proteinExistence type="inferred from homology"/>
<dbReference type="CDD" id="cd00608">
    <property type="entry name" value="GalT"/>
    <property type="match status" value="1"/>
</dbReference>
<evidence type="ECO:0000259" key="18">
    <source>
        <dbReference type="Pfam" id="PF01087"/>
    </source>
</evidence>
<dbReference type="FunFam" id="3.30.428.10:FF:000009">
    <property type="entry name" value="Galactose-1-phosphate uridylyltransferase"/>
    <property type="match status" value="1"/>
</dbReference>
<feature type="binding site" evidence="16">
    <location>
        <position position="315"/>
    </location>
    <ligand>
        <name>Fe cation</name>
        <dbReference type="ChEBI" id="CHEBI:24875"/>
    </ligand>
</feature>
<dbReference type="SUPFAM" id="SSF54197">
    <property type="entry name" value="HIT-like"/>
    <property type="match status" value="2"/>
</dbReference>
<dbReference type="GO" id="GO:0008108">
    <property type="term" value="F:UDP-glucose:hexose-1-phosphate uridylyltransferase activity"/>
    <property type="evidence" value="ECO:0007669"/>
    <property type="project" value="UniProtKB-EC"/>
</dbReference>
<dbReference type="NCBIfam" id="NF008724">
    <property type="entry name" value="PRK11720.1"/>
    <property type="match status" value="1"/>
</dbReference>
<evidence type="ECO:0000256" key="13">
    <source>
        <dbReference type="ARBA" id="ARBA00023277"/>
    </source>
</evidence>
<keyword evidence="13 17" id="KW-0119">Carbohydrate metabolism</keyword>
<dbReference type="OrthoDB" id="418412at2759"/>
<comment type="catalytic activity">
    <reaction evidence="1 17">
        <text>alpha-D-galactose 1-phosphate + UDP-alpha-D-glucose = alpha-D-glucose 1-phosphate + UDP-alpha-D-galactose</text>
        <dbReference type="Rhea" id="RHEA:13989"/>
        <dbReference type="ChEBI" id="CHEBI:58336"/>
        <dbReference type="ChEBI" id="CHEBI:58601"/>
        <dbReference type="ChEBI" id="CHEBI:58885"/>
        <dbReference type="ChEBI" id="CHEBI:66914"/>
        <dbReference type="EC" id="2.7.7.12"/>
    </reaction>
</comment>
<keyword evidence="10 15" id="KW-0862">Zinc</keyword>
<dbReference type="GO" id="GO:0033499">
    <property type="term" value="P:galactose catabolic process via UDP-galactose, Leloir pathway"/>
    <property type="evidence" value="ECO:0007669"/>
    <property type="project" value="TreeGrafter"/>
</dbReference>
<dbReference type="GO" id="GO:0008270">
    <property type="term" value="F:zinc ion binding"/>
    <property type="evidence" value="ECO:0007669"/>
    <property type="project" value="InterPro"/>
</dbReference>
<evidence type="ECO:0000256" key="17">
    <source>
        <dbReference type="RuleBase" id="RU000506"/>
    </source>
</evidence>
<dbReference type="InterPro" id="IPR036265">
    <property type="entry name" value="HIT-like_sf"/>
</dbReference>
<feature type="binding site" evidence="16">
    <location>
        <position position="332"/>
    </location>
    <ligand>
        <name>Fe cation</name>
        <dbReference type="ChEBI" id="CHEBI:24875"/>
    </ligand>
</feature>
<feature type="binding site" evidence="15">
    <location>
        <position position="52"/>
    </location>
    <ligand>
        <name>Zn(2+)</name>
        <dbReference type="ChEBI" id="CHEBI:29105"/>
    </ligand>
</feature>
<evidence type="ECO:0000256" key="2">
    <source>
        <dbReference type="ARBA" id="ARBA00004947"/>
    </source>
</evidence>
<dbReference type="PANTHER" id="PTHR11943">
    <property type="entry name" value="GALACTOSE-1-PHOSPHATE URIDYLYLTRANSFERASE"/>
    <property type="match status" value="1"/>
</dbReference>
<comment type="pathway">
    <text evidence="2 17">Carbohydrate metabolism; galactose metabolism.</text>
</comment>
<dbReference type="Proteomes" id="UP000800096">
    <property type="component" value="Unassembled WGS sequence"/>
</dbReference>
<keyword evidence="21" id="KW-1185">Reference proteome</keyword>
<dbReference type="InterPro" id="IPR005850">
    <property type="entry name" value="GalP_Utransf_C"/>
</dbReference>
<evidence type="ECO:0000256" key="11">
    <source>
        <dbReference type="ARBA" id="ARBA00023004"/>
    </source>
</evidence>
<evidence type="ECO:0000256" key="1">
    <source>
        <dbReference type="ARBA" id="ARBA00001107"/>
    </source>
</evidence>